<dbReference type="eggNOG" id="ENOG502ZXN5">
    <property type="taxonomic scope" value="Bacteria"/>
</dbReference>
<dbReference type="Gene3D" id="3.30.1340.10">
    <property type="entry name" value="HPr-like"/>
    <property type="match status" value="1"/>
</dbReference>
<accession>A8RZ49</accession>
<dbReference type="SUPFAM" id="SSF55594">
    <property type="entry name" value="HPr-like"/>
    <property type="match status" value="1"/>
</dbReference>
<dbReference type="PaxDb" id="411902-CLOBOL_05323"/>
<dbReference type="Proteomes" id="UP000005396">
    <property type="component" value="Unassembled WGS sequence"/>
</dbReference>
<evidence type="ECO:0008006" key="3">
    <source>
        <dbReference type="Google" id="ProtNLM"/>
    </source>
</evidence>
<reference evidence="1 2" key="1">
    <citation type="submission" date="2007-08" db="EMBL/GenBank/DDBJ databases">
        <authorList>
            <person name="Fulton L."/>
            <person name="Clifton S."/>
            <person name="Fulton B."/>
            <person name="Xu J."/>
            <person name="Minx P."/>
            <person name="Pepin K.H."/>
            <person name="Johnson M."/>
            <person name="Thiruvilangam P."/>
            <person name="Bhonagiri V."/>
            <person name="Nash W.E."/>
            <person name="Mardis E.R."/>
            <person name="Wilson R.K."/>
        </authorList>
    </citation>
    <scope>NUCLEOTIDE SEQUENCE [LARGE SCALE GENOMIC DNA]</scope>
    <source>
        <strain evidence="2">ATCC BAA-613 / DSM 15670 / CCUG 46953 / JCM 12243 / WAL 16351</strain>
    </source>
</reference>
<dbReference type="HOGENOM" id="CLU_136230_4_1_9"/>
<dbReference type="EMBL" id="ABCC02000039">
    <property type="protein sequence ID" value="EDP14780.1"/>
    <property type="molecule type" value="Genomic_DNA"/>
</dbReference>
<evidence type="ECO:0000313" key="1">
    <source>
        <dbReference type="EMBL" id="EDP14780.1"/>
    </source>
</evidence>
<organism evidence="1 2">
    <name type="scientific">Enterocloster bolteae (strain ATCC BAA-613 / DSM 15670 / CCUG 46953 / JCM 12243 / WAL 16351)</name>
    <name type="common">Clostridium bolteae</name>
    <dbReference type="NCBI Taxonomy" id="411902"/>
    <lineage>
        <taxon>Bacteria</taxon>
        <taxon>Bacillati</taxon>
        <taxon>Bacillota</taxon>
        <taxon>Clostridia</taxon>
        <taxon>Lachnospirales</taxon>
        <taxon>Lachnospiraceae</taxon>
        <taxon>Enterocloster</taxon>
    </lineage>
</organism>
<protein>
    <recommendedName>
        <fullName evidence="3">HPr family phosphocarrier protein</fullName>
    </recommendedName>
</protein>
<reference evidence="1 2" key="2">
    <citation type="submission" date="2007-09" db="EMBL/GenBank/DDBJ databases">
        <title>Draft genome sequence of Clostridium bolteae (ATCC BAA-613).</title>
        <authorList>
            <person name="Sudarsanam P."/>
            <person name="Ley R."/>
            <person name="Guruge J."/>
            <person name="Turnbaugh P.J."/>
            <person name="Mahowald M."/>
            <person name="Liep D."/>
            <person name="Gordon J."/>
        </authorList>
    </citation>
    <scope>NUCLEOTIDE SEQUENCE [LARGE SCALE GENOMIC DNA]</scope>
    <source>
        <strain evidence="2">ATCC BAA-613 / DSM 15670 / CCUG 46953 / JCM 12243 / WAL 16351</strain>
    </source>
</reference>
<name>A8RZ49_ENTBW</name>
<sequence length="66" mass="7249">MTGGAHMTTKEVMFDSVEDVKRFVQQSEKQPEDIDVCCGSCMVDGKSILGILSLGIHKKLNVVIHD</sequence>
<comment type="caution">
    <text evidence="1">The sequence shown here is derived from an EMBL/GenBank/DDBJ whole genome shotgun (WGS) entry which is preliminary data.</text>
</comment>
<gene>
    <name evidence="1" type="ORF">CLOBOL_05323</name>
</gene>
<dbReference type="AlphaFoldDB" id="A8RZ49"/>
<proteinExistence type="predicted"/>
<dbReference type="InterPro" id="IPR035895">
    <property type="entry name" value="HPr-like_sf"/>
</dbReference>
<evidence type="ECO:0000313" key="2">
    <source>
        <dbReference type="Proteomes" id="UP000005396"/>
    </source>
</evidence>